<evidence type="ECO:0000259" key="8">
    <source>
        <dbReference type="Pfam" id="PF00125"/>
    </source>
</evidence>
<comment type="subcellular location">
    <subcellularLocation>
        <location evidence="2">Chromosome</location>
    </subcellularLocation>
    <subcellularLocation>
        <location evidence="1">Nucleus</location>
    </subcellularLocation>
</comment>
<dbReference type="Proteomes" id="UP000274756">
    <property type="component" value="Unassembled WGS sequence"/>
</dbReference>
<dbReference type="GO" id="GO:0030527">
    <property type="term" value="F:structural constituent of chromatin"/>
    <property type="evidence" value="ECO:0007669"/>
    <property type="project" value="InterPro"/>
</dbReference>
<dbReference type="SUPFAM" id="SSF47113">
    <property type="entry name" value="Histone-fold"/>
    <property type="match status" value="1"/>
</dbReference>
<dbReference type="InterPro" id="IPR009072">
    <property type="entry name" value="Histone-fold"/>
</dbReference>
<dbReference type="InterPro" id="IPR007125">
    <property type="entry name" value="H2A/H2B/H3"/>
</dbReference>
<evidence type="ECO:0000256" key="2">
    <source>
        <dbReference type="ARBA" id="ARBA00004286"/>
    </source>
</evidence>
<dbReference type="PANTHER" id="PTHR11426">
    <property type="entry name" value="HISTONE H3"/>
    <property type="match status" value="1"/>
</dbReference>
<dbReference type="Gene3D" id="1.10.20.10">
    <property type="entry name" value="Histone, subunit A"/>
    <property type="match status" value="1"/>
</dbReference>
<evidence type="ECO:0000256" key="3">
    <source>
        <dbReference type="ARBA" id="ARBA00010343"/>
    </source>
</evidence>
<sequence length="146" mass="16829">MVRTKQTAKKSLAPPAKRLNAKRLLAKRQKANKANKSATLKQKRFRPGVVALREIRRLQRTVNLLIPRAPFQRLVREIARNVAQDNVDLRFQMAAILALQEAAEIYLTCLFEDTNLAAIHAKRVTIFPKDMQFVRRLRGENVKFGR</sequence>
<dbReference type="PRINTS" id="PR00622">
    <property type="entry name" value="HISTONEH3"/>
</dbReference>
<feature type="domain" description="Core Histone H2A/H2B/H3" evidence="8">
    <location>
        <begin position="47"/>
        <end position="137"/>
    </location>
</feature>
<evidence type="ECO:0000313" key="10">
    <source>
        <dbReference type="Proteomes" id="UP000038040"/>
    </source>
</evidence>
<dbReference type="GO" id="GO:0046982">
    <property type="term" value="F:protein heterodimerization activity"/>
    <property type="evidence" value="ECO:0007669"/>
    <property type="project" value="InterPro"/>
</dbReference>
<evidence type="ECO:0000313" key="12">
    <source>
        <dbReference type="WBParaSite" id="DME_0000704601-mRNA-1"/>
    </source>
</evidence>
<accession>A0A0N4UHL1</accession>
<name>A0A0N4UHL1_DRAME</name>
<reference evidence="12" key="1">
    <citation type="submission" date="2017-02" db="UniProtKB">
        <authorList>
            <consortium name="WormBaseParasite"/>
        </authorList>
    </citation>
    <scope>IDENTIFICATION</scope>
</reference>
<dbReference type="SMART" id="SM00428">
    <property type="entry name" value="H3"/>
    <property type="match status" value="1"/>
</dbReference>
<dbReference type="GO" id="GO:0000786">
    <property type="term" value="C:nucleosome"/>
    <property type="evidence" value="ECO:0007669"/>
    <property type="project" value="UniProtKB-KW"/>
</dbReference>
<evidence type="ECO:0000313" key="9">
    <source>
        <dbReference type="EMBL" id="VDN51625.1"/>
    </source>
</evidence>
<keyword evidence="6" id="KW-0539">Nucleus</keyword>
<keyword evidence="7" id="KW-0544">Nucleosome core</keyword>
<dbReference type="STRING" id="318479.A0A0N4UHL1"/>
<dbReference type="AlphaFoldDB" id="A0A0N4UHL1"/>
<reference evidence="9 11" key="2">
    <citation type="submission" date="2018-11" db="EMBL/GenBank/DDBJ databases">
        <authorList>
            <consortium name="Pathogen Informatics"/>
        </authorList>
    </citation>
    <scope>NUCLEOTIDE SEQUENCE [LARGE SCALE GENOMIC DNA]</scope>
</reference>
<keyword evidence="5" id="KW-0238">DNA-binding</keyword>
<dbReference type="OrthoDB" id="4025405at2759"/>
<organism evidence="10 12">
    <name type="scientific">Dracunculus medinensis</name>
    <name type="common">Guinea worm</name>
    <dbReference type="NCBI Taxonomy" id="318479"/>
    <lineage>
        <taxon>Eukaryota</taxon>
        <taxon>Metazoa</taxon>
        <taxon>Ecdysozoa</taxon>
        <taxon>Nematoda</taxon>
        <taxon>Chromadorea</taxon>
        <taxon>Rhabditida</taxon>
        <taxon>Spirurina</taxon>
        <taxon>Dracunculoidea</taxon>
        <taxon>Dracunculidae</taxon>
        <taxon>Dracunculus</taxon>
    </lineage>
</organism>
<evidence type="ECO:0000313" key="11">
    <source>
        <dbReference type="Proteomes" id="UP000274756"/>
    </source>
</evidence>
<keyword evidence="11" id="KW-1185">Reference proteome</keyword>
<dbReference type="FunFam" id="1.10.20.10:FF:000085">
    <property type="entry name" value="Histone H3.2"/>
    <property type="match status" value="1"/>
</dbReference>
<proteinExistence type="inferred from homology"/>
<evidence type="ECO:0000256" key="7">
    <source>
        <dbReference type="ARBA" id="ARBA00023269"/>
    </source>
</evidence>
<evidence type="ECO:0000256" key="6">
    <source>
        <dbReference type="ARBA" id="ARBA00023242"/>
    </source>
</evidence>
<evidence type="ECO:0000256" key="1">
    <source>
        <dbReference type="ARBA" id="ARBA00004123"/>
    </source>
</evidence>
<protein>
    <submittedName>
        <fullName evidence="12">Histone domain-containing protein</fullName>
    </submittedName>
</protein>
<dbReference type="InterPro" id="IPR000164">
    <property type="entry name" value="Histone_H3/CENP-A"/>
</dbReference>
<keyword evidence="4" id="KW-0158">Chromosome</keyword>
<gene>
    <name evidence="9" type="ORF">DME_LOCUS1598</name>
</gene>
<dbReference type="Proteomes" id="UP000038040">
    <property type="component" value="Unplaced"/>
</dbReference>
<evidence type="ECO:0000256" key="4">
    <source>
        <dbReference type="ARBA" id="ARBA00022454"/>
    </source>
</evidence>
<dbReference type="EMBL" id="UYYG01000025">
    <property type="protein sequence ID" value="VDN51625.1"/>
    <property type="molecule type" value="Genomic_DNA"/>
</dbReference>
<dbReference type="GO" id="GO:0005634">
    <property type="term" value="C:nucleus"/>
    <property type="evidence" value="ECO:0007669"/>
    <property type="project" value="UniProtKB-SubCell"/>
</dbReference>
<dbReference type="GO" id="GO:0003677">
    <property type="term" value="F:DNA binding"/>
    <property type="evidence" value="ECO:0007669"/>
    <property type="project" value="UniProtKB-KW"/>
</dbReference>
<evidence type="ECO:0000256" key="5">
    <source>
        <dbReference type="ARBA" id="ARBA00023125"/>
    </source>
</evidence>
<dbReference type="Pfam" id="PF00125">
    <property type="entry name" value="Histone"/>
    <property type="match status" value="1"/>
</dbReference>
<dbReference type="WBParaSite" id="DME_0000704601-mRNA-1">
    <property type="protein sequence ID" value="DME_0000704601-mRNA-1"/>
    <property type="gene ID" value="DME_0000704601"/>
</dbReference>
<comment type="similarity">
    <text evidence="3">Belongs to the histone H3 family.</text>
</comment>
<dbReference type="CDD" id="cd22911">
    <property type="entry name" value="HFD_H3"/>
    <property type="match status" value="1"/>
</dbReference>
<dbReference type="PROSITE" id="PS00959">
    <property type="entry name" value="HISTONE_H3_2"/>
    <property type="match status" value="1"/>
</dbReference>